<dbReference type="SMART" id="SM00100">
    <property type="entry name" value="cNMP"/>
    <property type="match status" value="1"/>
</dbReference>
<evidence type="ECO:0000259" key="2">
    <source>
        <dbReference type="PROSITE" id="PS50042"/>
    </source>
</evidence>
<dbReference type="SUPFAM" id="SSF51206">
    <property type="entry name" value="cAMP-binding domain-like"/>
    <property type="match status" value="1"/>
</dbReference>
<dbReference type="PANTHER" id="PTHR47823:SF9">
    <property type="entry name" value="CHROMOSOME UNDETERMINED SCAFFOLD_10, WHOLE GENOME SHOTGUN SEQUENCE"/>
    <property type="match status" value="1"/>
</dbReference>
<protein>
    <submittedName>
        <fullName evidence="4">Cyclic nucleotide-binding domain-containing protein</fullName>
    </submittedName>
</protein>
<dbReference type="InterPro" id="IPR014710">
    <property type="entry name" value="RmlC-like_jellyroll"/>
</dbReference>
<dbReference type="PROSITE" id="PS50109">
    <property type="entry name" value="HIS_KIN"/>
    <property type="match status" value="1"/>
</dbReference>
<dbReference type="InterPro" id="IPR029016">
    <property type="entry name" value="GAF-like_dom_sf"/>
</dbReference>
<feature type="region of interest" description="Disordered" evidence="1">
    <location>
        <begin position="237"/>
        <end position="262"/>
    </location>
</feature>
<dbReference type="Gene3D" id="2.60.120.10">
    <property type="entry name" value="Jelly Rolls"/>
    <property type="match status" value="1"/>
</dbReference>
<comment type="caution">
    <text evidence="4">The sequence shown here is derived from an EMBL/GenBank/DDBJ whole genome shotgun (WGS) entry which is preliminary data.</text>
</comment>
<organism evidence="4">
    <name type="scientific">Ignavibacterium album</name>
    <dbReference type="NCBI Taxonomy" id="591197"/>
    <lineage>
        <taxon>Bacteria</taxon>
        <taxon>Pseudomonadati</taxon>
        <taxon>Ignavibacteriota</taxon>
        <taxon>Ignavibacteria</taxon>
        <taxon>Ignavibacteriales</taxon>
        <taxon>Ignavibacteriaceae</taxon>
        <taxon>Ignavibacterium</taxon>
    </lineage>
</organism>
<evidence type="ECO:0000313" key="4">
    <source>
        <dbReference type="EMBL" id="HFI90182.1"/>
    </source>
</evidence>
<feature type="domain" description="Cyclic nucleotide-binding" evidence="2">
    <location>
        <begin position="15"/>
        <end position="126"/>
    </location>
</feature>
<accession>A0A7V3E6D5</accession>
<dbReference type="SUPFAM" id="SSF55781">
    <property type="entry name" value="GAF domain-like"/>
    <property type="match status" value="1"/>
</dbReference>
<dbReference type="PROSITE" id="PS50042">
    <property type="entry name" value="CNMP_BINDING_3"/>
    <property type="match status" value="1"/>
</dbReference>
<gene>
    <name evidence="4" type="ORF">ENS31_01480</name>
</gene>
<dbReference type="SUPFAM" id="SSF55874">
    <property type="entry name" value="ATPase domain of HSP90 chaperone/DNA topoisomerase II/histidine kinase"/>
    <property type="match status" value="1"/>
</dbReference>
<dbReference type="InterPro" id="IPR000595">
    <property type="entry name" value="cNMP-bd_dom"/>
</dbReference>
<feature type="compositionally biased region" description="Polar residues" evidence="1">
    <location>
        <begin position="242"/>
        <end position="257"/>
    </location>
</feature>
<evidence type="ECO:0000256" key="1">
    <source>
        <dbReference type="SAM" id="MobiDB-lite"/>
    </source>
</evidence>
<feature type="domain" description="Histidine kinase" evidence="3">
    <location>
        <begin position="456"/>
        <end position="653"/>
    </location>
</feature>
<dbReference type="PANTHER" id="PTHR47823">
    <property type="entry name" value="ION_TRANS DOMAIN-CONTAINING PROTEIN"/>
    <property type="match status" value="1"/>
</dbReference>
<dbReference type="EMBL" id="DSUJ01000002">
    <property type="protein sequence ID" value="HFI90182.1"/>
    <property type="molecule type" value="Genomic_DNA"/>
</dbReference>
<dbReference type="InterPro" id="IPR018490">
    <property type="entry name" value="cNMP-bd_dom_sf"/>
</dbReference>
<proteinExistence type="predicted"/>
<name>A0A7V3E6D5_9BACT</name>
<reference evidence="4" key="1">
    <citation type="journal article" date="2020" name="mSystems">
        <title>Genome- and Community-Level Interaction Insights into Carbon Utilization and Element Cycling Functions of Hydrothermarchaeota in Hydrothermal Sediment.</title>
        <authorList>
            <person name="Zhou Z."/>
            <person name="Liu Y."/>
            <person name="Xu W."/>
            <person name="Pan J."/>
            <person name="Luo Z.H."/>
            <person name="Li M."/>
        </authorList>
    </citation>
    <scope>NUCLEOTIDE SEQUENCE [LARGE SCALE GENOMIC DNA]</scope>
    <source>
        <strain evidence="4">SpSt-479</strain>
    </source>
</reference>
<dbReference type="Gene3D" id="3.30.450.40">
    <property type="match status" value="1"/>
</dbReference>
<dbReference type="AlphaFoldDB" id="A0A7V3E6D5"/>
<dbReference type="CDD" id="cd00038">
    <property type="entry name" value="CAP_ED"/>
    <property type="match status" value="1"/>
</dbReference>
<dbReference type="Pfam" id="PF00027">
    <property type="entry name" value="cNMP_binding"/>
    <property type="match status" value="1"/>
</dbReference>
<evidence type="ECO:0000259" key="3">
    <source>
        <dbReference type="PROSITE" id="PS50109"/>
    </source>
</evidence>
<dbReference type="InterPro" id="IPR036890">
    <property type="entry name" value="HATPase_C_sf"/>
</dbReference>
<dbReference type="InterPro" id="IPR005467">
    <property type="entry name" value="His_kinase_dom"/>
</dbReference>
<dbReference type="Gene3D" id="3.30.565.10">
    <property type="entry name" value="Histidine kinase-like ATPase, C-terminal domain"/>
    <property type="match status" value="1"/>
</dbReference>
<sequence length="654" mass="74070">MIATKNNDSIFLNILFNGVKNHSFPVNLNGKSFEDFKEGEIIYESGDESNFVYLVISGKVKIKENGVKKLQFRRDNEFFGEKEIIKNTQRTSSAMAEIDSTVYKISKPDFESLLKKVPAIKQNIIDFTNLTEDDFKENNEVVETPSMAKEEFSETAANENNNDQMLNETTEQKNEDKLPDYLKDLDEFEEIVHDDEIREAAVQLEQTDTFVEPDAPVEESFNELVVNDTFIESDFVYESQPEPETNSESIAEDSSGQEAEIDDKIIPIEDELESILEDKISLKNFNMILNQISANQNIDLTVQSILKNFLQLTGSDRGIIFIYDEKKAELIPEFNIGGKPEIPSIKISEGIAGKAALSKKLIFIPNPERDARYVGSFDNPFEFPAQNVIYLPLLDNQLDLQGFATLSFNEETLEDNFRRQLKIYSILAGESILLSKQLSLIESKKHLSVIGDVSKFLLGDIKSPMLTIKHYTSIISRFDIPEEIKRVITLLTMQANSVLDLLQSTSDFAEKRVNIKKSPNQLNDLLNNILDLLSEFVESKNIKLFKKFAQNCTVNIDARKFHVAVYELIKYASAELPSGGKIFFSTEFLGKEVQIRIYNEGKFQQPERFPLVSRGDLSLDIAEFFLKAMGANLNVAEKSNGGVIFIISIPVTSN</sequence>